<sequence>MAKHVMGRIVKTTIPRRIYPTRYTNVPGWRTNGVLGQSRGGTQQLREGANGRSHLIQEDRIKEEMFILNGPITFSYPAAWGMDQWEGAIRPKWMGMGEAAPGVLPCHWLHAEARCRVLKLRRHLELPKTYIKAPLVFTSKPHHKLKTREKLERERERAWRRRGRRRKRRREEDPEADQHRARAGRLGSGSAGSSKIWREVMPSNLLVFECRLCIRGEDLDGYAIRSILWRFWLVIFHAGKALLESNLSRKGELCHRTGGWCTQDIHAQLLSCVIVRRCPSLLQRCGKNSERRDCSLGRVNIIRRYDPTNSEVRSMSEGRSGYWRGASRVRVMSSLGTPVRGFHR</sequence>
<gene>
    <name evidence="2" type="ORF">MERR_LOCUS46989</name>
</gene>
<organism evidence="2 3">
    <name type="scientific">Microthlaspi erraticum</name>
    <dbReference type="NCBI Taxonomy" id="1685480"/>
    <lineage>
        <taxon>Eukaryota</taxon>
        <taxon>Viridiplantae</taxon>
        <taxon>Streptophyta</taxon>
        <taxon>Embryophyta</taxon>
        <taxon>Tracheophyta</taxon>
        <taxon>Spermatophyta</taxon>
        <taxon>Magnoliopsida</taxon>
        <taxon>eudicotyledons</taxon>
        <taxon>Gunneridae</taxon>
        <taxon>Pentapetalae</taxon>
        <taxon>rosids</taxon>
        <taxon>malvids</taxon>
        <taxon>Brassicales</taxon>
        <taxon>Brassicaceae</taxon>
        <taxon>Coluteocarpeae</taxon>
        <taxon>Microthlaspi</taxon>
    </lineage>
</organism>
<name>A0A6D2LIK4_9BRAS</name>
<keyword evidence="3" id="KW-1185">Reference proteome</keyword>
<evidence type="ECO:0000256" key="1">
    <source>
        <dbReference type="SAM" id="MobiDB-lite"/>
    </source>
</evidence>
<feature type="region of interest" description="Disordered" evidence="1">
    <location>
        <begin position="156"/>
        <end position="192"/>
    </location>
</feature>
<reference evidence="2" key="1">
    <citation type="submission" date="2020-01" db="EMBL/GenBank/DDBJ databases">
        <authorList>
            <person name="Mishra B."/>
        </authorList>
    </citation>
    <scope>NUCLEOTIDE SEQUENCE [LARGE SCALE GENOMIC DNA]</scope>
</reference>
<comment type="caution">
    <text evidence="2">The sequence shown here is derived from an EMBL/GenBank/DDBJ whole genome shotgun (WGS) entry which is preliminary data.</text>
</comment>
<feature type="compositionally biased region" description="Basic and acidic residues" evidence="1">
    <location>
        <begin position="170"/>
        <end position="180"/>
    </location>
</feature>
<evidence type="ECO:0000313" key="3">
    <source>
        <dbReference type="Proteomes" id="UP000467841"/>
    </source>
</evidence>
<dbReference type="AlphaFoldDB" id="A0A6D2LIK4"/>
<protein>
    <submittedName>
        <fullName evidence="2">Uncharacterized protein</fullName>
    </submittedName>
</protein>
<evidence type="ECO:0000313" key="2">
    <source>
        <dbReference type="EMBL" id="CAA7059753.1"/>
    </source>
</evidence>
<dbReference type="EMBL" id="CACVBM020001795">
    <property type="protein sequence ID" value="CAA7059753.1"/>
    <property type="molecule type" value="Genomic_DNA"/>
</dbReference>
<feature type="compositionally biased region" description="Basic residues" evidence="1">
    <location>
        <begin position="158"/>
        <end position="169"/>
    </location>
</feature>
<proteinExistence type="predicted"/>
<dbReference type="Proteomes" id="UP000467841">
    <property type="component" value="Unassembled WGS sequence"/>
</dbReference>
<accession>A0A6D2LIK4</accession>